<keyword evidence="3" id="KW-0285">Flavoprotein</keyword>
<evidence type="ECO:0000256" key="2">
    <source>
        <dbReference type="ARBA" id="ARBA00022485"/>
    </source>
</evidence>
<dbReference type="Pfam" id="PF13450">
    <property type="entry name" value="NAD_binding_8"/>
    <property type="match status" value="1"/>
</dbReference>
<keyword evidence="2" id="KW-0004">4Fe-4S</keyword>
<sequence length="255" mass="27068">AEYVGVKEETPRYRPAGRPVLDGEPLFARDFNLCIDCARCVRACNQVRGIEALGLVHHDGRLVVGSIAPTLIESACKFCGACVEVCPTGCLTDKGAQTGDRQHWLVPCVHTCPAGVDVPGYIRRIAAGDFTGAAALVWEKLPLANVLAYICFHTCEYECRRDQIDDPIAICALKKFALEAGDDALLNQAAKLAESGKKVAVVGGGPAGLAAAYFLSFKGHSVTIFEAAEAPGGMPALSIPKYRLPQAVLEKDIAA</sequence>
<dbReference type="GO" id="GO:0016491">
    <property type="term" value="F:oxidoreductase activity"/>
    <property type="evidence" value="ECO:0007669"/>
    <property type="project" value="UniProtKB-KW"/>
</dbReference>
<dbReference type="GO" id="GO:0051539">
    <property type="term" value="F:4 iron, 4 sulfur cluster binding"/>
    <property type="evidence" value="ECO:0007669"/>
    <property type="project" value="UniProtKB-KW"/>
</dbReference>
<dbReference type="FunFam" id="3.30.70.20:FF:000035">
    <property type="entry name" value="Iron hydrogenase 1"/>
    <property type="match status" value="1"/>
</dbReference>
<dbReference type="InterPro" id="IPR017900">
    <property type="entry name" value="4Fe4S_Fe_S_CS"/>
</dbReference>
<evidence type="ECO:0000259" key="10">
    <source>
        <dbReference type="PROSITE" id="PS51379"/>
    </source>
</evidence>
<evidence type="ECO:0000256" key="3">
    <source>
        <dbReference type="ARBA" id="ARBA00022630"/>
    </source>
</evidence>
<evidence type="ECO:0000256" key="7">
    <source>
        <dbReference type="ARBA" id="ARBA00023002"/>
    </source>
</evidence>
<dbReference type="Pfam" id="PF22117">
    <property type="entry name" value="Fer4_Nqo3"/>
    <property type="match status" value="1"/>
</dbReference>
<feature type="non-terminal residue" evidence="11">
    <location>
        <position position="1"/>
    </location>
</feature>
<dbReference type="PROSITE" id="PS00198">
    <property type="entry name" value="4FE4S_FER_1"/>
    <property type="match status" value="1"/>
</dbReference>
<feature type="non-terminal residue" evidence="11">
    <location>
        <position position="255"/>
    </location>
</feature>
<organism evidence="11">
    <name type="scientific">marine sediment metagenome</name>
    <dbReference type="NCBI Taxonomy" id="412755"/>
    <lineage>
        <taxon>unclassified sequences</taxon>
        <taxon>metagenomes</taxon>
        <taxon>ecological metagenomes</taxon>
    </lineage>
</organism>
<dbReference type="GO" id="GO:0046872">
    <property type="term" value="F:metal ion binding"/>
    <property type="evidence" value="ECO:0007669"/>
    <property type="project" value="UniProtKB-KW"/>
</dbReference>
<name>X0WE83_9ZZZZ</name>
<dbReference type="AlphaFoldDB" id="X0WE83"/>
<dbReference type="InterPro" id="IPR028261">
    <property type="entry name" value="DPD_II"/>
</dbReference>
<evidence type="ECO:0000313" key="11">
    <source>
        <dbReference type="EMBL" id="GAG21477.1"/>
    </source>
</evidence>
<feature type="domain" description="4Fe-4S ferredoxin-type" evidence="10">
    <location>
        <begin position="67"/>
        <end position="96"/>
    </location>
</feature>
<dbReference type="PRINTS" id="PR00419">
    <property type="entry name" value="ADXRDTASE"/>
</dbReference>
<evidence type="ECO:0000256" key="5">
    <source>
        <dbReference type="ARBA" id="ARBA00022723"/>
    </source>
</evidence>
<dbReference type="Pfam" id="PF14691">
    <property type="entry name" value="Fer4_20"/>
    <property type="match status" value="1"/>
</dbReference>
<dbReference type="InterPro" id="IPR009051">
    <property type="entry name" value="Helical_ferredxn"/>
</dbReference>
<proteinExistence type="predicted"/>
<comment type="cofactor">
    <cofactor evidence="1">
        <name>FMN</name>
        <dbReference type="ChEBI" id="CHEBI:58210"/>
    </cofactor>
</comment>
<keyword evidence="4" id="KW-0288">FMN</keyword>
<evidence type="ECO:0000256" key="4">
    <source>
        <dbReference type="ARBA" id="ARBA00022643"/>
    </source>
</evidence>
<dbReference type="SUPFAM" id="SSF54862">
    <property type="entry name" value="4Fe-4S ferredoxins"/>
    <property type="match status" value="1"/>
</dbReference>
<dbReference type="Gene3D" id="3.30.70.20">
    <property type="match status" value="1"/>
</dbReference>
<reference evidence="11" key="1">
    <citation type="journal article" date="2014" name="Front. Microbiol.">
        <title>High frequency of phylogenetically diverse reductive dehalogenase-homologous genes in deep subseafloor sedimentary metagenomes.</title>
        <authorList>
            <person name="Kawai M."/>
            <person name="Futagami T."/>
            <person name="Toyoda A."/>
            <person name="Takaki Y."/>
            <person name="Nishi S."/>
            <person name="Hori S."/>
            <person name="Arai W."/>
            <person name="Tsubouchi T."/>
            <person name="Morono Y."/>
            <person name="Uchiyama I."/>
            <person name="Ito T."/>
            <person name="Fujiyama A."/>
            <person name="Inagaki F."/>
            <person name="Takami H."/>
        </authorList>
    </citation>
    <scope>NUCLEOTIDE SEQUENCE</scope>
    <source>
        <strain evidence="11">Expedition CK06-06</strain>
    </source>
</reference>
<keyword evidence="9" id="KW-0411">Iron-sulfur</keyword>
<accession>X0WE83</accession>
<comment type="caution">
    <text evidence="11">The sequence shown here is derived from an EMBL/GenBank/DDBJ whole genome shotgun (WGS) entry which is preliminary data.</text>
</comment>
<gene>
    <name evidence="11" type="ORF">S01H1_58677</name>
</gene>
<dbReference type="Gene3D" id="3.50.50.60">
    <property type="entry name" value="FAD/NAD(P)-binding domain"/>
    <property type="match status" value="1"/>
</dbReference>
<evidence type="ECO:0000256" key="9">
    <source>
        <dbReference type="ARBA" id="ARBA00023014"/>
    </source>
</evidence>
<evidence type="ECO:0000256" key="6">
    <source>
        <dbReference type="ARBA" id="ARBA00022737"/>
    </source>
</evidence>
<dbReference type="PROSITE" id="PS51379">
    <property type="entry name" value="4FE4S_FER_2"/>
    <property type="match status" value="2"/>
</dbReference>
<dbReference type="PANTHER" id="PTHR43073:SF2">
    <property type="entry name" value="DIHYDROPYRIMIDINE DEHYDROGENASE [NADP(+)]"/>
    <property type="match status" value="1"/>
</dbReference>
<keyword evidence="5" id="KW-0479">Metal-binding</keyword>
<keyword evidence="7" id="KW-0560">Oxidoreductase</keyword>
<evidence type="ECO:0000256" key="1">
    <source>
        <dbReference type="ARBA" id="ARBA00001917"/>
    </source>
</evidence>
<dbReference type="Gene3D" id="1.10.1060.10">
    <property type="entry name" value="Alpha-helical ferredoxin"/>
    <property type="match status" value="1"/>
</dbReference>
<dbReference type="PANTHER" id="PTHR43073">
    <property type="entry name" value="DIHYDROPYRIMIDINE DEHYDROGENASE [NADP(+)]"/>
    <property type="match status" value="1"/>
</dbReference>
<protein>
    <recommendedName>
        <fullName evidence="10">4Fe-4S ferredoxin-type domain-containing protein</fullName>
    </recommendedName>
</protein>
<dbReference type="InterPro" id="IPR036188">
    <property type="entry name" value="FAD/NAD-bd_sf"/>
</dbReference>
<feature type="domain" description="4Fe-4S ferredoxin-type" evidence="10">
    <location>
        <begin position="25"/>
        <end position="55"/>
    </location>
</feature>
<dbReference type="EMBL" id="BARS01038338">
    <property type="protein sequence ID" value="GAG21477.1"/>
    <property type="molecule type" value="Genomic_DNA"/>
</dbReference>
<keyword evidence="8" id="KW-0408">Iron</keyword>
<dbReference type="InterPro" id="IPR054351">
    <property type="entry name" value="NADH_UbQ_OxRdtase_ferredoxin"/>
</dbReference>
<evidence type="ECO:0000256" key="8">
    <source>
        <dbReference type="ARBA" id="ARBA00023004"/>
    </source>
</evidence>
<dbReference type="SUPFAM" id="SSF51971">
    <property type="entry name" value="Nucleotide-binding domain"/>
    <property type="match status" value="1"/>
</dbReference>
<keyword evidence="6" id="KW-0677">Repeat</keyword>
<dbReference type="InterPro" id="IPR017896">
    <property type="entry name" value="4Fe4S_Fe-S-bd"/>
</dbReference>